<dbReference type="Proteomes" id="UP000663929">
    <property type="component" value="Chromosome"/>
</dbReference>
<dbReference type="AlphaFoldDB" id="A0A8A4TQ64"/>
<sequence length="349" mass="38534">MNFRSVLAIYCLDDLQWYTPSQVAATMVDRHRNEAAGREYRRRRNALSKFSIHHGIRDTYDNRDDEGRKLGTYHAWSGASWKEALADKDYLKALLFFQLLHVLALRRGAMAVEKCPTEPETQAESPDVIAVEPEDGLVSPPVEPTSPGACETGSVEPTSPGVCETGSASPVRDALVAMEDVAPAVVEDRLVVGDDDIAAPVPDRQRIPPVTPLDEIVASRSRGPRGFHRRSRLVLLAACALIALFGPWLSMRDALRPSPASVADYVRRDRHERPRIWHTMVLHHDTRLILCPNPIEDEREATTSQLAMLKESAAGSATVTPSTPDPILSRRPAAPFVNKVPLPTYPAGY</sequence>
<dbReference type="EMBL" id="CP071793">
    <property type="protein sequence ID" value="QTD51567.1"/>
    <property type="molecule type" value="Genomic_DNA"/>
</dbReference>
<evidence type="ECO:0000313" key="2">
    <source>
        <dbReference type="EMBL" id="QTD51567.1"/>
    </source>
</evidence>
<organism evidence="2 3">
    <name type="scientific">Sulfidibacter corallicola</name>
    <dbReference type="NCBI Taxonomy" id="2818388"/>
    <lineage>
        <taxon>Bacteria</taxon>
        <taxon>Pseudomonadati</taxon>
        <taxon>Acidobacteriota</taxon>
        <taxon>Holophagae</taxon>
        <taxon>Acanthopleuribacterales</taxon>
        <taxon>Acanthopleuribacteraceae</taxon>
        <taxon>Sulfidibacter</taxon>
    </lineage>
</organism>
<proteinExistence type="predicted"/>
<keyword evidence="3" id="KW-1185">Reference proteome</keyword>
<gene>
    <name evidence="2" type="ORF">J3U87_03780</name>
</gene>
<feature type="region of interest" description="Disordered" evidence="1">
    <location>
        <begin position="139"/>
        <end position="166"/>
    </location>
</feature>
<protein>
    <submittedName>
        <fullName evidence="2">Uncharacterized protein</fullName>
    </submittedName>
</protein>
<name>A0A8A4TQ64_SULCO</name>
<dbReference type="KEGG" id="scor:J3U87_03780"/>
<evidence type="ECO:0000256" key="1">
    <source>
        <dbReference type="SAM" id="MobiDB-lite"/>
    </source>
</evidence>
<accession>A0A8A4TQ64</accession>
<evidence type="ECO:0000313" key="3">
    <source>
        <dbReference type="Proteomes" id="UP000663929"/>
    </source>
</evidence>
<reference evidence="2" key="1">
    <citation type="submission" date="2021-03" db="EMBL/GenBank/DDBJ databases">
        <title>Acanthopleuribacteraceae sp. M133.</title>
        <authorList>
            <person name="Wang G."/>
        </authorList>
    </citation>
    <scope>NUCLEOTIDE SEQUENCE</scope>
    <source>
        <strain evidence="2">M133</strain>
    </source>
</reference>
<dbReference type="RefSeq" id="WP_237381695.1">
    <property type="nucleotide sequence ID" value="NZ_CP071793.1"/>
</dbReference>